<dbReference type="AlphaFoldDB" id="A0A0N4WZ74"/>
<reference evidence="1" key="1">
    <citation type="submission" date="2017-02" db="UniProtKB">
        <authorList>
            <consortium name="WormBaseParasite"/>
        </authorList>
    </citation>
    <scope>IDENTIFICATION</scope>
</reference>
<dbReference type="WBParaSite" id="HPLM_0001722501-mRNA-1">
    <property type="protein sequence ID" value="HPLM_0001722501-mRNA-1"/>
    <property type="gene ID" value="HPLM_0001722501"/>
</dbReference>
<evidence type="ECO:0000313" key="1">
    <source>
        <dbReference type="WBParaSite" id="HPLM_0001722501-mRNA-1"/>
    </source>
</evidence>
<name>A0A0N4WZ74_HAEPC</name>
<accession>A0A0N4WZ74</accession>
<proteinExistence type="predicted"/>
<organism evidence="1">
    <name type="scientific">Haemonchus placei</name>
    <name type="common">Barber's pole worm</name>
    <dbReference type="NCBI Taxonomy" id="6290"/>
    <lineage>
        <taxon>Eukaryota</taxon>
        <taxon>Metazoa</taxon>
        <taxon>Ecdysozoa</taxon>
        <taxon>Nematoda</taxon>
        <taxon>Chromadorea</taxon>
        <taxon>Rhabditida</taxon>
        <taxon>Rhabditina</taxon>
        <taxon>Rhabditomorpha</taxon>
        <taxon>Strongyloidea</taxon>
        <taxon>Trichostrongylidae</taxon>
        <taxon>Haemonchus</taxon>
    </lineage>
</organism>
<sequence length="64" mass="7842">LFLRQLHLRSSFDDGWRLFSYPFRCQNRIRRICRCRMSSITACKQWKDSFYGHYEQKCVNSSSK</sequence>
<protein>
    <submittedName>
        <fullName evidence="1">Ovule protein</fullName>
    </submittedName>
</protein>